<feature type="chain" id="PRO_5021228278" description="BPI-like protein" evidence="1">
    <location>
        <begin position="21"/>
        <end position="493"/>
    </location>
</feature>
<evidence type="ECO:0000256" key="1">
    <source>
        <dbReference type="SAM" id="SignalP"/>
    </source>
</evidence>
<proteinExistence type="predicted"/>
<evidence type="ECO:0000313" key="2">
    <source>
        <dbReference type="EMBL" id="TNJ30647.1"/>
    </source>
</evidence>
<dbReference type="VEuPathDB" id="GiardiaDB:GMRT_10765"/>
<evidence type="ECO:0008006" key="4">
    <source>
        <dbReference type="Google" id="ProtNLM"/>
    </source>
</evidence>
<feature type="signal peptide" evidence="1">
    <location>
        <begin position="1"/>
        <end position="20"/>
    </location>
</feature>
<dbReference type="GO" id="GO:0008289">
    <property type="term" value="F:lipid binding"/>
    <property type="evidence" value="ECO:0007669"/>
    <property type="project" value="InterPro"/>
</dbReference>
<gene>
    <name evidence="2" type="ORF">GMRT_10765</name>
</gene>
<keyword evidence="1" id="KW-0732">Signal</keyword>
<accession>A0A4Z1TBM2</accession>
<protein>
    <recommendedName>
        <fullName evidence="4">BPI-like protein</fullName>
    </recommendedName>
</protein>
<dbReference type="Gene3D" id="3.15.20.10">
    <property type="entry name" value="Bactericidal permeability-increasing protein, domain 2"/>
    <property type="match status" value="1"/>
</dbReference>
<sequence length="493" mass="54696">MILLLALLALSLTAAPVCEADAGMPYDVGPEDIGMGVRFSERGLEKFCQMGFTLFPMVASSLPPFNISNVDITIGTLTVTNLRIRSLEMNVFKLRFLNDGMFRIDASDGLLTLSMDLSAKIFGLTGTLQALFSLTGLSGFVQFLLQEDSQCRYHFSPVEPLAAKGMNFERFEMDLVGTNSLGSTLASLLGSNKNQLETSLRSSILPLFLDTILNLFVTMLRTDGTRVPAINNQGITDVRYIGTILINESKAVADWPGYTYFYNQTAGKVDGEFYNEKPLSPMRSLYTSADFELVLDRNTINSLLYVLHNNDNRFAEQDVSVPSDVTADVGGTGVEVTNITVNTTREPEIIAFYGAMAETRFWIEYTLTLNTSEVVSGHAQLSVRTSFKTTQRARTLFVNHLVVSPVLLNITEITLQDSSVGSGTKVDNTHLIQLLQATLEKTIFPLYNEMMYEGGINLMNGNFLKYDEIFHIFFPSEDKVVFIAEVNQNPIYV</sequence>
<dbReference type="EMBL" id="VDLU01000001">
    <property type="protein sequence ID" value="TNJ30647.1"/>
    <property type="molecule type" value="Genomic_DNA"/>
</dbReference>
<comment type="caution">
    <text evidence="2">The sequence shown here is derived from an EMBL/GenBank/DDBJ whole genome shotgun (WGS) entry which is preliminary data.</text>
</comment>
<dbReference type="InterPro" id="IPR017943">
    <property type="entry name" value="Bactericidal_perm-incr_a/b_dom"/>
</dbReference>
<name>A0A4Z1TBM2_GIAMU</name>
<dbReference type="Gene3D" id="3.15.10.10">
    <property type="entry name" value="Bactericidal permeability-increasing protein, domain 1"/>
    <property type="match status" value="1"/>
</dbReference>
<organism evidence="2 3">
    <name type="scientific">Giardia muris</name>
    <dbReference type="NCBI Taxonomy" id="5742"/>
    <lineage>
        <taxon>Eukaryota</taxon>
        <taxon>Metamonada</taxon>
        <taxon>Diplomonadida</taxon>
        <taxon>Hexamitidae</taxon>
        <taxon>Giardiinae</taxon>
        <taxon>Giardia</taxon>
    </lineage>
</organism>
<reference evidence="2 3" key="1">
    <citation type="submission" date="2019-05" db="EMBL/GenBank/DDBJ databases">
        <title>The compact genome of Giardia muris reveals important steps in the evolution of intestinal protozoan parasites.</title>
        <authorList>
            <person name="Xu F."/>
            <person name="Jimenez-Gonzalez A."/>
            <person name="Einarsson E."/>
            <person name="Astvaldsson A."/>
            <person name="Peirasmaki D."/>
            <person name="Eckmann L."/>
            <person name="Andersson J.O."/>
            <person name="Svard S.G."/>
            <person name="Jerlstrom-Hultqvist J."/>
        </authorList>
    </citation>
    <scope>NUCLEOTIDE SEQUENCE [LARGE SCALE GENOMIC DNA]</scope>
    <source>
        <strain evidence="2 3">Roberts-Thomson</strain>
    </source>
</reference>
<dbReference type="SUPFAM" id="SSF55394">
    <property type="entry name" value="Bactericidal permeability-increasing protein, BPI"/>
    <property type="match status" value="1"/>
</dbReference>
<dbReference type="AlphaFoldDB" id="A0A4Z1TBM2"/>
<evidence type="ECO:0000313" key="3">
    <source>
        <dbReference type="Proteomes" id="UP000315496"/>
    </source>
</evidence>
<dbReference type="Proteomes" id="UP000315496">
    <property type="component" value="Chromosome 1"/>
</dbReference>
<dbReference type="OrthoDB" id="10254126at2759"/>
<keyword evidence="3" id="KW-1185">Reference proteome</keyword>